<dbReference type="OrthoDB" id="8684834at2"/>
<evidence type="ECO:0000313" key="3">
    <source>
        <dbReference type="Proteomes" id="UP000237925"/>
    </source>
</evidence>
<dbReference type="KEGG" id="mela:C6568_00555"/>
<feature type="transmembrane region" description="Helical" evidence="1">
    <location>
        <begin position="132"/>
        <end position="155"/>
    </location>
</feature>
<keyword evidence="1" id="KW-0472">Membrane</keyword>
<dbReference type="EMBL" id="CP027667">
    <property type="protein sequence ID" value="AVO50877.1"/>
    <property type="molecule type" value="Genomic_DNA"/>
</dbReference>
<evidence type="ECO:0000313" key="2">
    <source>
        <dbReference type="EMBL" id="AVO50877.1"/>
    </source>
</evidence>
<sequence>MLLVVWLAFFGLLVFASWLLWQLGVWQMLVAADPTLLTVVILVIFTAATLWVGRRSHLLSRQHAWLAEARGLLAGPPPNAAALLATLSTQPQSWVHGYLADLIAKGPAHWRGNGQLTDLLAEKAHGAHETAWWFNAALLKLGLLGKVIGFSIMALSLGSLDSIEATQTATLLKTLTAGLGTALLTTMTGLVGNILLGLQLSRLDRVADGLVADALELAENGLARVFPAE</sequence>
<dbReference type="Proteomes" id="UP000237925">
    <property type="component" value="Chromosome"/>
</dbReference>
<evidence type="ECO:0008006" key="4">
    <source>
        <dbReference type="Google" id="ProtNLM"/>
    </source>
</evidence>
<gene>
    <name evidence="2" type="ORF">C6568_00555</name>
</gene>
<name>A0A2R3QGQ1_9BURK</name>
<reference evidence="2 3" key="1">
    <citation type="submission" date="2018-03" db="EMBL/GenBank/DDBJ databases">
        <title>Genome sequencing of Melaminivora sp.</title>
        <authorList>
            <person name="Kim S.-J."/>
            <person name="Heo J."/>
            <person name="Ahn J.-H."/>
            <person name="Kwon S.-W."/>
        </authorList>
    </citation>
    <scope>NUCLEOTIDE SEQUENCE [LARGE SCALE GENOMIC DNA]</scope>
    <source>
        <strain evidence="2 3">SC2-9</strain>
    </source>
</reference>
<keyword evidence="3" id="KW-1185">Reference proteome</keyword>
<evidence type="ECO:0000256" key="1">
    <source>
        <dbReference type="SAM" id="Phobius"/>
    </source>
</evidence>
<keyword evidence="1" id="KW-1133">Transmembrane helix</keyword>
<organism evidence="2 3">
    <name type="scientific">Melaminivora suipulveris</name>
    <dbReference type="NCBI Taxonomy" id="2109913"/>
    <lineage>
        <taxon>Bacteria</taxon>
        <taxon>Pseudomonadati</taxon>
        <taxon>Pseudomonadota</taxon>
        <taxon>Betaproteobacteria</taxon>
        <taxon>Burkholderiales</taxon>
        <taxon>Comamonadaceae</taxon>
        <taxon>Melaminivora</taxon>
    </lineage>
</organism>
<accession>A0A2R3QGQ1</accession>
<protein>
    <recommendedName>
        <fullName evidence="4">MotA/TolQ/ExbB proton channel domain-containing protein</fullName>
    </recommendedName>
</protein>
<feature type="transmembrane region" description="Helical" evidence="1">
    <location>
        <begin position="26"/>
        <end position="52"/>
    </location>
</feature>
<feature type="transmembrane region" description="Helical" evidence="1">
    <location>
        <begin position="175"/>
        <end position="196"/>
    </location>
</feature>
<proteinExistence type="predicted"/>
<dbReference type="AlphaFoldDB" id="A0A2R3QGQ1"/>
<keyword evidence="1" id="KW-0812">Transmembrane</keyword>